<accession>A0A347UF17</accession>
<dbReference type="GO" id="GO:0046872">
    <property type="term" value="F:metal ion binding"/>
    <property type="evidence" value="ECO:0007669"/>
    <property type="project" value="UniProtKB-KW"/>
</dbReference>
<dbReference type="KEGG" id="pamo:BAR1_05545"/>
<dbReference type="InterPro" id="IPR032416">
    <property type="entry name" value="Peptidase_M24_C"/>
</dbReference>
<evidence type="ECO:0000256" key="2">
    <source>
        <dbReference type="ARBA" id="ARBA00022723"/>
    </source>
</evidence>
<feature type="domain" description="Peptidase M24" evidence="4">
    <location>
        <begin position="307"/>
        <end position="518"/>
    </location>
</feature>
<proteinExistence type="inferred from homology"/>
<dbReference type="OrthoDB" id="9806388at2"/>
<dbReference type="GO" id="GO:0070006">
    <property type="term" value="F:metalloaminopeptidase activity"/>
    <property type="evidence" value="ECO:0007669"/>
    <property type="project" value="InterPro"/>
</dbReference>
<dbReference type="InterPro" id="IPR000587">
    <property type="entry name" value="Creatinase_N"/>
</dbReference>
<keyword evidence="3" id="KW-0378">Hydrolase</keyword>
<dbReference type="FunFam" id="3.90.230.10:FF:000009">
    <property type="entry name" value="xaa-Pro aminopeptidase 2"/>
    <property type="match status" value="1"/>
</dbReference>
<evidence type="ECO:0000256" key="1">
    <source>
        <dbReference type="ARBA" id="ARBA00008766"/>
    </source>
</evidence>
<dbReference type="PANTHER" id="PTHR43763">
    <property type="entry name" value="XAA-PRO AMINOPEPTIDASE 1"/>
    <property type="match status" value="1"/>
</dbReference>
<dbReference type="InterPro" id="IPR000994">
    <property type="entry name" value="Pept_M24"/>
</dbReference>
<dbReference type="EMBL" id="CP032125">
    <property type="protein sequence ID" value="AXX97445.1"/>
    <property type="molecule type" value="Genomic_DNA"/>
</dbReference>
<gene>
    <name evidence="7" type="ORF">BAR1_05545</name>
</gene>
<dbReference type="AlphaFoldDB" id="A0A347UF17"/>
<protein>
    <submittedName>
        <fullName evidence="7">Aminopeptidase P family protein</fullName>
    </submittedName>
</protein>
<organism evidence="7 8">
    <name type="scientific">Profundibacter amoris</name>
    <dbReference type="NCBI Taxonomy" id="2171755"/>
    <lineage>
        <taxon>Bacteria</taxon>
        <taxon>Pseudomonadati</taxon>
        <taxon>Pseudomonadota</taxon>
        <taxon>Alphaproteobacteria</taxon>
        <taxon>Rhodobacterales</taxon>
        <taxon>Paracoccaceae</taxon>
        <taxon>Profundibacter</taxon>
    </lineage>
</organism>
<keyword evidence="7" id="KW-0031">Aminopeptidase</keyword>
<dbReference type="Proteomes" id="UP000261704">
    <property type="component" value="Chromosome"/>
</dbReference>
<evidence type="ECO:0000313" key="7">
    <source>
        <dbReference type="EMBL" id="AXX97445.1"/>
    </source>
</evidence>
<dbReference type="Pfam" id="PF16188">
    <property type="entry name" value="Peptidase_M24_C"/>
    <property type="match status" value="1"/>
</dbReference>
<dbReference type="Gene3D" id="3.40.350.10">
    <property type="entry name" value="Creatinase/prolidase N-terminal domain"/>
    <property type="match status" value="2"/>
</dbReference>
<dbReference type="SUPFAM" id="SSF53092">
    <property type="entry name" value="Creatinase/prolidase N-terminal domain"/>
    <property type="match status" value="1"/>
</dbReference>
<dbReference type="InterPro" id="IPR029149">
    <property type="entry name" value="Creatin/AminoP/Spt16_N"/>
</dbReference>
<evidence type="ECO:0000313" key="8">
    <source>
        <dbReference type="Proteomes" id="UP000261704"/>
    </source>
</evidence>
<dbReference type="RefSeq" id="WP_118942102.1">
    <property type="nucleotide sequence ID" value="NZ_CP032125.1"/>
</dbReference>
<evidence type="ECO:0000259" key="4">
    <source>
        <dbReference type="Pfam" id="PF00557"/>
    </source>
</evidence>
<feature type="domain" description="Creatinase N-terminal" evidence="5">
    <location>
        <begin position="17"/>
        <end position="150"/>
    </location>
</feature>
<comment type="similarity">
    <text evidence="1">Belongs to the peptidase M24B family.</text>
</comment>
<dbReference type="SUPFAM" id="SSF55920">
    <property type="entry name" value="Creatinase/aminopeptidase"/>
    <property type="match status" value="1"/>
</dbReference>
<evidence type="ECO:0000256" key="3">
    <source>
        <dbReference type="ARBA" id="ARBA00022801"/>
    </source>
</evidence>
<dbReference type="GO" id="GO:0005737">
    <property type="term" value="C:cytoplasm"/>
    <property type="evidence" value="ECO:0007669"/>
    <property type="project" value="UniProtKB-ARBA"/>
</dbReference>
<dbReference type="InterPro" id="IPR050422">
    <property type="entry name" value="X-Pro_aminopeptidase_P"/>
</dbReference>
<dbReference type="Pfam" id="PF16189">
    <property type="entry name" value="Creatinase_N_2"/>
    <property type="match status" value="1"/>
</dbReference>
<keyword evidence="7" id="KW-0645">Protease</keyword>
<dbReference type="InterPro" id="IPR033740">
    <property type="entry name" value="Pept_M24B"/>
</dbReference>
<keyword evidence="8" id="KW-1185">Reference proteome</keyword>
<sequence>MFQNFEVTSTPEKGPARLALLRQEIARAGLDGFLVPRADAHQGEYVAPCDARLAWLTGFTGSAGFCAALMDQAGVFVDGRYRTQVKSQVDPEHFTPVDWPETTLADWLKQALPDGGKVGFDPWLHTKGEMEKLAGCGVELVAVDNLVDRIWADRPPRPSGKIIEYPVEFAGETAEAKRKRIAADIKNAGAQAAVLTLPDSICWLLNIRGSDIERNPVVQAFAILHADGRVDLFTDPAKAEGLALEVQPWEAFEPALMALQGVVRVDPDTAPVAVSDILQGAGIEVQAKADPCILPKARKNSAEIAGTRAAHLRDGVAMVNFLAWLDRAAPKGGLSEIDVVTKLEGFRRDTGALRDISFETICGAGPNGAIIHYRVTQETNREIRKGELLLVDSGGQYLDGTTDITRTVAVGDVGNEEKTCYTRVLQGMIALSRVRFPKGLAGRDLDALARYPLWLAGQDYNHGTGHGVGTYLSVHEGPQRISKVSDVPLETGMILSNEPGYYREGAFGTRIENLIVVQPAPALKGADARDMMAFETLTYVPIDRRLIKVDMLSRGERDWLDAYHAKTLEMLSPLVKGETLDWLTRACAPL</sequence>
<keyword evidence="2" id="KW-0479">Metal-binding</keyword>
<dbReference type="InterPro" id="IPR036005">
    <property type="entry name" value="Creatinase/aminopeptidase-like"/>
</dbReference>
<reference evidence="7 8" key="1">
    <citation type="submission" date="2018-09" db="EMBL/GenBank/DDBJ databases">
        <title>Profundibacter amoris BAR1 gen. nov., sp. nov., a new member of the Roseobacter clade isolated at Lokis Castle Vent Field on the Arctic Mid-Oceanic Ridge.</title>
        <authorList>
            <person name="Le Moine Bauer S."/>
            <person name="Sjoeberg A.G."/>
            <person name="L'Haridon S."/>
            <person name="Stokke R."/>
            <person name="Roalkvam I."/>
            <person name="Steen I.H."/>
            <person name="Dahle H."/>
        </authorList>
    </citation>
    <scope>NUCLEOTIDE SEQUENCE [LARGE SCALE GENOMIC DNA]</scope>
    <source>
        <strain evidence="7 8">BAR1</strain>
    </source>
</reference>
<dbReference type="Pfam" id="PF01321">
    <property type="entry name" value="Creatinase_N"/>
    <property type="match status" value="1"/>
</dbReference>
<name>A0A347UF17_9RHOB</name>
<evidence type="ECO:0000259" key="5">
    <source>
        <dbReference type="Pfam" id="PF01321"/>
    </source>
</evidence>
<evidence type="ECO:0000259" key="6">
    <source>
        <dbReference type="Pfam" id="PF16188"/>
    </source>
</evidence>
<dbReference type="CDD" id="cd01085">
    <property type="entry name" value="APP"/>
    <property type="match status" value="1"/>
</dbReference>
<dbReference type="Pfam" id="PF00557">
    <property type="entry name" value="Peptidase_M24"/>
    <property type="match status" value="1"/>
</dbReference>
<dbReference type="Gene3D" id="3.90.230.10">
    <property type="entry name" value="Creatinase/methionine aminopeptidase superfamily"/>
    <property type="match status" value="1"/>
</dbReference>
<feature type="domain" description="Peptidase M24 C-terminal" evidence="6">
    <location>
        <begin position="531"/>
        <end position="590"/>
    </location>
</feature>
<dbReference type="PANTHER" id="PTHR43763:SF6">
    <property type="entry name" value="XAA-PRO AMINOPEPTIDASE 1"/>
    <property type="match status" value="1"/>
</dbReference>